<gene>
    <name evidence="1" type="ORF">A3D01_06395</name>
</gene>
<dbReference type="Proteomes" id="UP000177169">
    <property type="component" value="Unassembled WGS sequence"/>
</dbReference>
<dbReference type="AlphaFoldDB" id="A0A1F7Z2H4"/>
<sequence>MVSVESRLDIRARYPNMGVVAQELFPTAKYELTPMDSYEKSLRLQGRLTPSVQESLGKAREWQEKSLAVVYIAGGLTGVDEQTKLRYGEVSSLLDSYGTLVDSKGSERQLLKGYVPHLHGTDPVKHPNVTSDEVRDIDHLWAVVVASVHVNFLHPMAHGNAIEEGWGEGHLIPSSTQNLEGNKLSRLVLGMNNIAHENNYREFNVEDIEGLRLFTDEFSVWIRTFPNRDPREFFYMSPELLRVPVLVEKGLDLKGWNPVFNASSFLLYVRDPKHPDYGKVGELDGHDWRESGMYFVKFPDGSSALCYDGFEKEVGACEVSFWLK</sequence>
<dbReference type="STRING" id="1802505.A3D01_06395"/>
<comment type="caution">
    <text evidence="1">The sequence shown here is derived from an EMBL/GenBank/DDBJ whole genome shotgun (WGS) entry which is preliminary data.</text>
</comment>
<accession>A0A1F7Z2H4</accession>
<evidence type="ECO:0000313" key="1">
    <source>
        <dbReference type="EMBL" id="OGM33737.1"/>
    </source>
</evidence>
<evidence type="ECO:0000313" key="2">
    <source>
        <dbReference type="Proteomes" id="UP000177169"/>
    </source>
</evidence>
<protein>
    <submittedName>
        <fullName evidence="1">Uncharacterized protein</fullName>
    </submittedName>
</protein>
<name>A0A1F7Z2H4_9BACT</name>
<reference evidence="1 2" key="1">
    <citation type="journal article" date="2016" name="Nat. Commun.">
        <title>Thousands of microbial genomes shed light on interconnected biogeochemical processes in an aquifer system.</title>
        <authorList>
            <person name="Anantharaman K."/>
            <person name="Brown C.T."/>
            <person name="Hug L.A."/>
            <person name="Sharon I."/>
            <person name="Castelle C.J."/>
            <person name="Probst A.J."/>
            <person name="Thomas B.C."/>
            <person name="Singh A."/>
            <person name="Wilkins M.J."/>
            <person name="Karaoz U."/>
            <person name="Brodie E.L."/>
            <person name="Williams K.H."/>
            <person name="Hubbard S.S."/>
            <person name="Banfield J.F."/>
        </authorList>
    </citation>
    <scope>NUCLEOTIDE SEQUENCE [LARGE SCALE GENOMIC DNA]</scope>
</reference>
<proteinExistence type="predicted"/>
<organism evidence="1 2">
    <name type="scientific">Candidatus Woesebacteria bacterium RIFCSPHIGHO2_02_FULL_39_13</name>
    <dbReference type="NCBI Taxonomy" id="1802505"/>
    <lineage>
        <taxon>Bacteria</taxon>
        <taxon>Candidatus Woeseibacteriota</taxon>
    </lineage>
</organism>
<dbReference type="EMBL" id="MGGR01000014">
    <property type="protein sequence ID" value="OGM33737.1"/>
    <property type="molecule type" value="Genomic_DNA"/>
</dbReference>